<dbReference type="Proteomes" id="UP001620645">
    <property type="component" value="Unassembled WGS sequence"/>
</dbReference>
<organism evidence="1 2">
    <name type="scientific">Heterodera schachtii</name>
    <name type="common">Sugarbeet cyst nematode worm</name>
    <name type="synonym">Tylenchus schachtii</name>
    <dbReference type="NCBI Taxonomy" id="97005"/>
    <lineage>
        <taxon>Eukaryota</taxon>
        <taxon>Metazoa</taxon>
        <taxon>Ecdysozoa</taxon>
        <taxon>Nematoda</taxon>
        <taxon>Chromadorea</taxon>
        <taxon>Rhabditida</taxon>
        <taxon>Tylenchina</taxon>
        <taxon>Tylenchomorpha</taxon>
        <taxon>Tylenchoidea</taxon>
        <taxon>Heteroderidae</taxon>
        <taxon>Heteroderinae</taxon>
        <taxon>Heterodera</taxon>
    </lineage>
</organism>
<reference evidence="1 2" key="1">
    <citation type="submission" date="2024-10" db="EMBL/GenBank/DDBJ databases">
        <authorList>
            <person name="Kim D."/>
        </authorList>
    </citation>
    <scope>NUCLEOTIDE SEQUENCE [LARGE SCALE GENOMIC DNA]</scope>
    <source>
        <strain evidence="1">Taebaek</strain>
    </source>
</reference>
<evidence type="ECO:0000313" key="2">
    <source>
        <dbReference type="Proteomes" id="UP001620645"/>
    </source>
</evidence>
<proteinExistence type="predicted"/>
<sequence length="105" mass="12310">MAPWGQIHFNCTRYLFYLFFRTSPPRARRTMKIQCRVRPSRFCAAAVPLRKADDNGTAHGGISLPIDRRGGIFFYDEHSLLSLPCALRAREQIMYIYYVNWIGFF</sequence>
<dbReference type="AlphaFoldDB" id="A0ABD2I7R5"/>
<protein>
    <submittedName>
        <fullName evidence="1">Uncharacterized protein</fullName>
    </submittedName>
</protein>
<accession>A0ABD2I7R5</accession>
<gene>
    <name evidence="1" type="ORF">niasHS_013416</name>
</gene>
<dbReference type="EMBL" id="JBICCN010000355">
    <property type="protein sequence ID" value="KAL3075193.1"/>
    <property type="molecule type" value="Genomic_DNA"/>
</dbReference>
<keyword evidence="2" id="KW-1185">Reference proteome</keyword>
<name>A0ABD2I7R5_HETSC</name>
<evidence type="ECO:0000313" key="1">
    <source>
        <dbReference type="EMBL" id="KAL3075193.1"/>
    </source>
</evidence>
<comment type="caution">
    <text evidence="1">The sequence shown here is derived from an EMBL/GenBank/DDBJ whole genome shotgun (WGS) entry which is preliminary data.</text>
</comment>